<dbReference type="EMBL" id="CAJPDR010000089">
    <property type="protein sequence ID" value="CAF9916213.1"/>
    <property type="molecule type" value="Genomic_DNA"/>
</dbReference>
<accession>A0A8H3F5W6</accession>
<dbReference type="Proteomes" id="UP000664203">
    <property type="component" value="Unassembled WGS sequence"/>
</dbReference>
<name>A0A8H3F5W6_9LECA</name>
<dbReference type="SUPFAM" id="SSF81383">
    <property type="entry name" value="F-box domain"/>
    <property type="match status" value="1"/>
</dbReference>
<organism evidence="2 3">
    <name type="scientific">Alectoria fallacina</name>
    <dbReference type="NCBI Taxonomy" id="1903189"/>
    <lineage>
        <taxon>Eukaryota</taxon>
        <taxon>Fungi</taxon>
        <taxon>Dikarya</taxon>
        <taxon>Ascomycota</taxon>
        <taxon>Pezizomycotina</taxon>
        <taxon>Lecanoromycetes</taxon>
        <taxon>OSLEUM clade</taxon>
        <taxon>Lecanoromycetidae</taxon>
        <taxon>Lecanorales</taxon>
        <taxon>Lecanorineae</taxon>
        <taxon>Parmeliaceae</taxon>
        <taxon>Alectoria</taxon>
    </lineage>
</organism>
<reference evidence="2" key="1">
    <citation type="submission" date="2021-03" db="EMBL/GenBank/DDBJ databases">
        <authorList>
            <person name="Tagirdzhanova G."/>
        </authorList>
    </citation>
    <scope>NUCLEOTIDE SEQUENCE</scope>
</reference>
<dbReference type="Pfam" id="PF00646">
    <property type="entry name" value="F-box"/>
    <property type="match status" value="1"/>
</dbReference>
<dbReference type="InterPro" id="IPR036047">
    <property type="entry name" value="F-box-like_dom_sf"/>
</dbReference>
<feature type="domain" description="F-box" evidence="1">
    <location>
        <begin position="1"/>
        <end position="47"/>
    </location>
</feature>
<dbReference type="SMART" id="SM00256">
    <property type="entry name" value="FBOX"/>
    <property type="match status" value="1"/>
</dbReference>
<sequence length="210" mass="23880">MATFSSLPTELLQQVSYHLAPFDQVALSTTSKSFYAIIKPHKPLDEVALHIVLSLNMTTANLPASNIVHHPNKVRVLLFKIFRSLPTSPWVSDLPANIYGGLSGNYGPRPASQSEIHELLEPYFMDKDFPQYTIAYYYFSAIKTFAKRVCEYGFGNELEELKGWWGYVMDDAEKGLRWLEEDLTETAVFRLLQSERAFGESLQASSKENM</sequence>
<dbReference type="AlphaFoldDB" id="A0A8H3F5W6"/>
<gene>
    <name evidence="2" type="ORF">ALECFALPRED_010565</name>
</gene>
<protein>
    <recommendedName>
        <fullName evidence="1">F-box domain-containing protein</fullName>
    </recommendedName>
</protein>
<evidence type="ECO:0000259" key="1">
    <source>
        <dbReference type="PROSITE" id="PS50181"/>
    </source>
</evidence>
<comment type="caution">
    <text evidence="2">The sequence shown here is derived from an EMBL/GenBank/DDBJ whole genome shotgun (WGS) entry which is preliminary data.</text>
</comment>
<evidence type="ECO:0000313" key="3">
    <source>
        <dbReference type="Proteomes" id="UP000664203"/>
    </source>
</evidence>
<keyword evidence="3" id="KW-1185">Reference proteome</keyword>
<proteinExistence type="predicted"/>
<dbReference type="PROSITE" id="PS50181">
    <property type="entry name" value="FBOX"/>
    <property type="match status" value="1"/>
</dbReference>
<evidence type="ECO:0000313" key="2">
    <source>
        <dbReference type="EMBL" id="CAF9916213.1"/>
    </source>
</evidence>
<dbReference type="CDD" id="cd09917">
    <property type="entry name" value="F-box_SF"/>
    <property type="match status" value="1"/>
</dbReference>
<dbReference type="InterPro" id="IPR001810">
    <property type="entry name" value="F-box_dom"/>
</dbReference>